<dbReference type="PANTHER" id="PTHR11136:SF0">
    <property type="entry name" value="DIHYDROFOLATE SYNTHETASE-RELATED"/>
    <property type="match status" value="1"/>
</dbReference>
<evidence type="ECO:0000256" key="5">
    <source>
        <dbReference type="ARBA" id="ARBA00022741"/>
    </source>
</evidence>
<feature type="domain" description="Mur ligase central" evidence="12">
    <location>
        <begin position="44"/>
        <end position="265"/>
    </location>
</feature>
<dbReference type="Proteomes" id="UP000217561">
    <property type="component" value="Unassembled WGS sequence"/>
</dbReference>
<evidence type="ECO:0000256" key="6">
    <source>
        <dbReference type="ARBA" id="ARBA00022840"/>
    </source>
</evidence>
<dbReference type="EMBL" id="NSGH01000002">
    <property type="protein sequence ID" value="PBB06774.1"/>
    <property type="molecule type" value="Genomic_DNA"/>
</dbReference>
<keyword evidence="3 10" id="KW-0436">Ligase</keyword>
<accession>A0ABX4HVB9</accession>
<dbReference type="InterPro" id="IPR018109">
    <property type="entry name" value="Folylpolyglutamate_synth_CS"/>
</dbReference>
<evidence type="ECO:0000256" key="7">
    <source>
        <dbReference type="ARBA" id="ARBA00022842"/>
    </source>
</evidence>
<dbReference type="SUPFAM" id="SSF53623">
    <property type="entry name" value="MurD-like peptide ligases, catalytic domain"/>
    <property type="match status" value="1"/>
</dbReference>
<evidence type="ECO:0000256" key="1">
    <source>
        <dbReference type="ARBA" id="ARBA00008276"/>
    </source>
</evidence>
<comment type="similarity">
    <text evidence="1 10">Belongs to the folylpolyglutamate synthase family.</text>
</comment>
<keyword evidence="4" id="KW-0479">Metal-binding</keyword>
<gene>
    <name evidence="13" type="ORF">CKW00_01840</name>
</gene>
<dbReference type="EC" id="6.3.2.17" evidence="2"/>
<dbReference type="InterPro" id="IPR013221">
    <property type="entry name" value="Mur_ligase_cen"/>
</dbReference>
<organism evidence="13 14">
    <name type="scientific">Salimicrobium humidisoli</name>
    <dbReference type="NCBI Taxonomy" id="2029857"/>
    <lineage>
        <taxon>Bacteria</taxon>
        <taxon>Bacillati</taxon>
        <taxon>Bacillota</taxon>
        <taxon>Bacilli</taxon>
        <taxon>Bacillales</taxon>
        <taxon>Bacillaceae</taxon>
        <taxon>Salimicrobium</taxon>
    </lineage>
</organism>
<dbReference type="InterPro" id="IPR004101">
    <property type="entry name" value="Mur_ligase_C"/>
</dbReference>
<name>A0ABX4HVB9_9BACI</name>
<evidence type="ECO:0000256" key="9">
    <source>
        <dbReference type="ARBA" id="ARBA00047493"/>
    </source>
</evidence>
<dbReference type="SUPFAM" id="SSF53244">
    <property type="entry name" value="MurD-like peptide ligases, peptide-binding domain"/>
    <property type="match status" value="1"/>
</dbReference>
<dbReference type="NCBIfam" id="TIGR01499">
    <property type="entry name" value="folC"/>
    <property type="match status" value="1"/>
</dbReference>
<dbReference type="PROSITE" id="PS01011">
    <property type="entry name" value="FOLYLPOLYGLU_SYNT_1"/>
    <property type="match status" value="1"/>
</dbReference>
<evidence type="ECO:0000256" key="4">
    <source>
        <dbReference type="ARBA" id="ARBA00022723"/>
    </source>
</evidence>
<keyword evidence="6 10" id="KW-0067">ATP-binding</keyword>
<proteinExistence type="inferred from homology"/>
<evidence type="ECO:0000256" key="10">
    <source>
        <dbReference type="PIRNR" id="PIRNR001563"/>
    </source>
</evidence>
<dbReference type="PIRSF" id="PIRSF001563">
    <property type="entry name" value="Folylpolyglu_synth"/>
    <property type="match status" value="1"/>
</dbReference>
<sequence length="419" mass="46987">MNKEEALEWIHGRSKFKIKPGLERMEWLAEKLGHPEKAVPIVHIAGTNGKGSTTSFLKYLLIEQGYSVGTFTSPYITHFNERISLNGEAITDEELIRLIYKVKPLVEEASSLPGGEPTEFEVITVMSFLYFQEKNVDIAIIETGLGGLYDSTNIVAPLLSVITNIGLDHQDILGHSYGEIAAQKAGIIKSHVPVVSGVRNQEAKKVIKETSLKLHAPLYELEKDFSVVQKEAEQQFIYNFRHEDTYELSMLGAHQKRNAALAVTTVEVLKELGWKISRSLYGKALKETTWPGRMEIVSRNPLTLLDGAHNYEGTEALVETVEELYKDRRIHVIYGAVEGKPAAEMLGMLKKTAASLATVSFDFPKSLKKEDYCNMNSDIPYFMNPEEAYRSVLNSADAGDVILWTGSLYFISEVRKMYT</sequence>
<dbReference type="RefSeq" id="WP_095821123.1">
    <property type="nucleotide sequence ID" value="NZ_NSGH01000002.1"/>
</dbReference>
<evidence type="ECO:0000313" key="14">
    <source>
        <dbReference type="Proteomes" id="UP000217561"/>
    </source>
</evidence>
<keyword evidence="14" id="KW-1185">Reference proteome</keyword>
<keyword evidence="5 10" id="KW-0547">Nucleotide-binding</keyword>
<comment type="catalytic activity">
    <reaction evidence="9">
        <text>(6S)-5,6,7,8-tetrahydrofolyl-(gamma-L-Glu)(n) + L-glutamate + ATP = (6S)-5,6,7,8-tetrahydrofolyl-(gamma-L-Glu)(n+1) + ADP + phosphate + H(+)</text>
        <dbReference type="Rhea" id="RHEA:10580"/>
        <dbReference type="Rhea" id="RHEA-COMP:14738"/>
        <dbReference type="Rhea" id="RHEA-COMP:14740"/>
        <dbReference type="ChEBI" id="CHEBI:15378"/>
        <dbReference type="ChEBI" id="CHEBI:29985"/>
        <dbReference type="ChEBI" id="CHEBI:30616"/>
        <dbReference type="ChEBI" id="CHEBI:43474"/>
        <dbReference type="ChEBI" id="CHEBI:141005"/>
        <dbReference type="ChEBI" id="CHEBI:456216"/>
        <dbReference type="EC" id="6.3.2.17"/>
    </reaction>
</comment>
<dbReference type="InterPro" id="IPR036565">
    <property type="entry name" value="Mur-like_cat_sf"/>
</dbReference>
<dbReference type="Gene3D" id="3.90.190.20">
    <property type="entry name" value="Mur ligase, C-terminal domain"/>
    <property type="match status" value="1"/>
</dbReference>
<feature type="domain" description="Mur ligase C-terminal" evidence="11">
    <location>
        <begin position="292"/>
        <end position="407"/>
    </location>
</feature>
<evidence type="ECO:0000259" key="12">
    <source>
        <dbReference type="Pfam" id="PF08245"/>
    </source>
</evidence>
<dbReference type="InterPro" id="IPR001645">
    <property type="entry name" value="Folylpolyglutamate_synth"/>
</dbReference>
<dbReference type="PANTHER" id="PTHR11136">
    <property type="entry name" value="FOLYLPOLYGLUTAMATE SYNTHASE-RELATED"/>
    <property type="match status" value="1"/>
</dbReference>
<protein>
    <recommendedName>
        <fullName evidence="2">tetrahydrofolate synthase</fullName>
        <ecNumber evidence="2">6.3.2.17</ecNumber>
    </recommendedName>
    <alternativeName>
        <fullName evidence="8">Tetrahydrofolylpolyglutamate synthase</fullName>
    </alternativeName>
</protein>
<evidence type="ECO:0000256" key="2">
    <source>
        <dbReference type="ARBA" id="ARBA00013025"/>
    </source>
</evidence>
<reference evidence="13 14" key="1">
    <citation type="submission" date="2017-08" db="EMBL/GenBank/DDBJ databases">
        <title>Salimicrobium alkalisoli sp. nov., isolated from saline alkaline soil.</title>
        <authorList>
            <person name="Zhang G."/>
            <person name="Xiong Q."/>
        </authorList>
    </citation>
    <scope>NUCLEOTIDE SEQUENCE [LARGE SCALE GENOMIC DNA]</scope>
    <source>
        <strain evidence="13 14">WN024</strain>
    </source>
</reference>
<evidence type="ECO:0000259" key="11">
    <source>
        <dbReference type="Pfam" id="PF02875"/>
    </source>
</evidence>
<dbReference type="Pfam" id="PF02875">
    <property type="entry name" value="Mur_ligase_C"/>
    <property type="match status" value="1"/>
</dbReference>
<dbReference type="Pfam" id="PF08245">
    <property type="entry name" value="Mur_ligase_M"/>
    <property type="match status" value="1"/>
</dbReference>
<dbReference type="Gene3D" id="3.40.1190.10">
    <property type="entry name" value="Mur-like, catalytic domain"/>
    <property type="match status" value="1"/>
</dbReference>
<evidence type="ECO:0000256" key="3">
    <source>
        <dbReference type="ARBA" id="ARBA00022598"/>
    </source>
</evidence>
<evidence type="ECO:0000256" key="8">
    <source>
        <dbReference type="ARBA" id="ARBA00030592"/>
    </source>
</evidence>
<comment type="caution">
    <text evidence="13">The sequence shown here is derived from an EMBL/GenBank/DDBJ whole genome shotgun (WGS) entry which is preliminary data.</text>
</comment>
<keyword evidence="7" id="KW-0460">Magnesium</keyword>
<evidence type="ECO:0000313" key="13">
    <source>
        <dbReference type="EMBL" id="PBB06774.1"/>
    </source>
</evidence>
<dbReference type="InterPro" id="IPR036615">
    <property type="entry name" value="Mur_ligase_C_dom_sf"/>
</dbReference>
<dbReference type="PROSITE" id="PS01012">
    <property type="entry name" value="FOLYLPOLYGLU_SYNT_2"/>
    <property type="match status" value="1"/>
</dbReference>